<keyword evidence="3 6" id="KW-1133">Transmembrane helix</keyword>
<dbReference type="EMBL" id="CAJNON010000117">
    <property type="protein sequence ID" value="CAF0990843.1"/>
    <property type="molecule type" value="Genomic_DNA"/>
</dbReference>
<evidence type="ECO:0000256" key="1">
    <source>
        <dbReference type="ARBA" id="ARBA00004141"/>
    </source>
</evidence>
<evidence type="ECO:0000313" key="7">
    <source>
        <dbReference type="EMBL" id="CAF0990843.1"/>
    </source>
</evidence>
<proteinExistence type="predicted"/>
<dbReference type="SUPFAM" id="SSF48652">
    <property type="entry name" value="Tetraspanin"/>
    <property type="match status" value="1"/>
</dbReference>
<dbReference type="Pfam" id="PF00335">
    <property type="entry name" value="Tetraspanin"/>
    <property type="match status" value="1"/>
</dbReference>
<feature type="transmembrane region" description="Helical" evidence="6">
    <location>
        <begin position="111"/>
        <end position="131"/>
    </location>
</feature>
<name>A0A814G2K1_9BILA</name>
<evidence type="ECO:0000313" key="8">
    <source>
        <dbReference type="Proteomes" id="UP000663891"/>
    </source>
</evidence>
<keyword evidence="2 6" id="KW-0812">Transmembrane</keyword>
<gene>
    <name evidence="7" type="ORF">VCS650_LOCUS14189</name>
</gene>
<protein>
    <recommendedName>
        <fullName evidence="9">Tetraspanin</fullName>
    </recommendedName>
</protein>
<dbReference type="OrthoDB" id="10058625at2759"/>
<dbReference type="Proteomes" id="UP000663891">
    <property type="component" value="Unassembled WGS sequence"/>
</dbReference>
<dbReference type="InterPro" id="IPR018499">
    <property type="entry name" value="Tetraspanin/Peripherin"/>
</dbReference>
<feature type="compositionally biased region" description="Low complexity" evidence="5">
    <location>
        <begin position="335"/>
        <end position="357"/>
    </location>
</feature>
<evidence type="ECO:0000256" key="5">
    <source>
        <dbReference type="SAM" id="MobiDB-lite"/>
    </source>
</evidence>
<evidence type="ECO:0008006" key="9">
    <source>
        <dbReference type="Google" id="ProtNLM"/>
    </source>
</evidence>
<accession>A0A814G2K1</accession>
<comment type="caution">
    <text evidence="7">The sequence shown here is derived from an EMBL/GenBank/DDBJ whole genome shotgun (WGS) entry which is preliminary data.</text>
</comment>
<feature type="transmembrane region" description="Helical" evidence="6">
    <location>
        <begin position="76"/>
        <end position="99"/>
    </location>
</feature>
<feature type="transmembrane region" description="Helical" evidence="6">
    <location>
        <begin position="291"/>
        <end position="316"/>
    </location>
</feature>
<dbReference type="Gene3D" id="1.10.1450.10">
    <property type="entry name" value="Tetraspanin"/>
    <property type="match status" value="1"/>
</dbReference>
<reference evidence="7" key="1">
    <citation type="submission" date="2021-02" db="EMBL/GenBank/DDBJ databases">
        <authorList>
            <person name="Nowell W R."/>
        </authorList>
    </citation>
    <scope>NUCLEOTIDE SEQUENCE</scope>
</reference>
<feature type="transmembrane region" description="Helical" evidence="6">
    <location>
        <begin position="37"/>
        <end position="64"/>
    </location>
</feature>
<evidence type="ECO:0000256" key="4">
    <source>
        <dbReference type="ARBA" id="ARBA00023136"/>
    </source>
</evidence>
<evidence type="ECO:0000256" key="6">
    <source>
        <dbReference type="SAM" id="Phobius"/>
    </source>
</evidence>
<evidence type="ECO:0000256" key="2">
    <source>
        <dbReference type="ARBA" id="ARBA00022692"/>
    </source>
</evidence>
<keyword evidence="4 6" id="KW-0472">Membrane</keyword>
<dbReference type="GO" id="GO:0016020">
    <property type="term" value="C:membrane"/>
    <property type="evidence" value="ECO:0007669"/>
    <property type="project" value="UniProtKB-SubCell"/>
</dbReference>
<organism evidence="7 8">
    <name type="scientific">Adineta steineri</name>
    <dbReference type="NCBI Taxonomy" id="433720"/>
    <lineage>
        <taxon>Eukaryota</taxon>
        <taxon>Metazoa</taxon>
        <taxon>Spiralia</taxon>
        <taxon>Gnathifera</taxon>
        <taxon>Rotifera</taxon>
        <taxon>Eurotatoria</taxon>
        <taxon>Bdelloidea</taxon>
        <taxon>Adinetida</taxon>
        <taxon>Adinetidae</taxon>
        <taxon>Adineta</taxon>
    </lineage>
</organism>
<feature type="region of interest" description="Disordered" evidence="5">
    <location>
        <begin position="190"/>
        <end position="215"/>
    </location>
</feature>
<dbReference type="InterPro" id="IPR008952">
    <property type="entry name" value="Tetraspanin_EC2_sf"/>
</dbReference>
<sequence length="405" mass="44049">MQDLTNIRTKLNDDLFATTQETCLALCRVQDITKKSLPLYIVGALIIIFGFIHLGVGIGITAGYNKYSDVTRQSVGLAIFNIIVGLYAIAVGILSLVAVSIKLYHIVRPAAICSLVLGIVALASLIAALALNSQAIGYVRSRLSYRLYSYASIDGSQGVMDTIQTNYHCCGENLWLDWATVSLSVPTVPVVTSSSNSDKRRRRRRRQHEQSYAEQSPLLQGVRQRRQATTITSGSYNLPSGYSINLPFSCCKTGGTGTSGNSIGGTCVYSSNNNTNNFYVGGCLAPVSNDVVVQITGIAVINVVLAILAFVFVPILSSWHTTNNLDGKQTADGTNGQPQPQEQEQQQPQQMQQNQNGGYYMNNTYPNAYYSYPAPTNNMVSYAAPTNNMISYAAPMNNAMTYSYQ</sequence>
<dbReference type="AlphaFoldDB" id="A0A814G2K1"/>
<evidence type="ECO:0000256" key="3">
    <source>
        <dbReference type="ARBA" id="ARBA00022989"/>
    </source>
</evidence>
<comment type="subcellular location">
    <subcellularLocation>
        <location evidence="1">Membrane</location>
        <topology evidence="1">Multi-pass membrane protein</topology>
    </subcellularLocation>
</comment>
<feature type="region of interest" description="Disordered" evidence="5">
    <location>
        <begin position="326"/>
        <end position="357"/>
    </location>
</feature>